<organism evidence="1 2">
    <name type="scientific">Ruminiclostridium herbifermentans</name>
    <dbReference type="NCBI Taxonomy" id="2488810"/>
    <lineage>
        <taxon>Bacteria</taxon>
        <taxon>Bacillati</taxon>
        <taxon>Bacillota</taxon>
        <taxon>Clostridia</taxon>
        <taxon>Eubacteriales</taxon>
        <taxon>Oscillospiraceae</taxon>
        <taxon>Ruminiclostridium</taxon>
    </lineage>
</organism>
<dbReference type="RefSeq" id="WP_137697132.1">
    <property type="nucleotide sequence ID" value="NZ_CP061336.1"/>
</dbReference>
<evidence type="ECO:0000313" key="1">
    <source>
        <dbReference type="EMBL" id="QNU67066.1"/>
    </source>
</evidence>
<sequence>MRKKLVQERNRYEMFTLKSPAKIIWEVADNSNNFVNCNSIDVNNITDFEKQKRSSILKKIIEWTPLQVVLIIGEQISINEEMIEILHNLYSNGIYVQLCPNTGLISNTVADNIAKMCDIVSFTFAGGNKVSHDLKMGDGSFENTINCIKLLKNNKIEIFFLLTKKNYCELKEIIKLCSTFDNIAYFTIQEYIDTNKETDTDLTLDRPQMEELMLELARLKQQYKDKINIRISEESAEIKALLEDRQFNYQVYIAENGEVYVNKLVRFSGGNILSSSLEDIWNNNLSVYWQNPQTKNLFKNFKNVNNMGINNNFMSKGENSL</sequence>
<accession>A0A4U7JGG2</accession>
<protein>
    <submittedName>
        <fullName evidence="1">Radical SAM protein</fullName>
    </submittedName>
</protein>
<dbReference type="PANTHER" id="PTHR11228">
    <property type="entry name" value="RADICAL SAM DOMAIN PROTEIN"/>
    <property type="match status" value="1"/>
</dbReference>
<dbReference type="SUPFAM" id="SSF102114">
    <property type="entry name" value="Radical SAM enzymes"/>
    <property type="match status" value="1"/>
</dbReference>
<evidence type="ECO:0000313" key="2">
    <source>
        <dbReference type="Proteomes" id="UP000306409"/>
    </source>
</evidence>
<reference evidence="1 2" key="1">
    <citation type="submission" date="2020-09" db="EMBL/GenBank/DDBJ databases">
        <title>Characterization and genome sequencing of Ruminiclostridium sp. nov. MA18.</title>
        <authorList>
            <person name="Rettenmaier R."/>
            <person name="Kowollik M.-L."/>
            <person name="Liebl W."/>
            <person name="Zverlov V."/>
        </authorList>
    </citation>
    <scope>NUCLEOTIDE SEQUENCE [LARGE SCALE GENOMIC DNA]</scope>
    <source>
        <strain evidence="1 2">MA18</strain>
    </source>
</reference>
<dbReference type="EMBL" id="CP061336">
    <property type="protein sequence ID" value="QNU67066.1"/>
    <property type="molecule type" value="Genomic_DNA"/>
</dbReference>
<dbReference type="InterPro" id="IPR058240">
    <property type="entry name" value="rSAM_sf"/>
</dbReference>
<dbReference type="KEGG" id="rher:EHE19_000455"/>
<dbReference type="Proteomes" id="UP000306409">
    <property type="component" value="Chromosome"/>
</dbReference>
<dbReference type="AlphaFoldDB" id="A0A4U7JGG2"/>
<keyword evidence="2" id="KW-1185">Reference proteome</keyword>
<name>A0A4U7JGG2_9FIRM</name>
<gene>
    <name evidence="1" type="ORF">EHE19_000455</name>
</gene>
<proteinExistence type="predicted"/>
<dbReference type="InterPro" id="IPR050377">
    <property type="entry name" value="Radical_SAM_PqqE_MftC-like"/>
</dbReference>
<dbReference type="PANTHER" id="PTHR11228:SF7">
    <property type="entry name" value="PQQA PEPTIDE CYCLASE"/>
    <property type="match status" value="1"/>
</dbReference>